<evidence type="ECO:0000256" key="1">
    <source>
        <dbReference type="SAM" id="MobiDB-lite"/>
    </source>
</evidence>
<dbReference type="Proteomes" id="UP000001191">
    <property type="component" value="Chromosome"/>
</dbReference>
<name>B2J1H0_NOSP7</name>
<gene>
    <name evidence="2" type="ordered locus">Npun_R1659</name>
</gene>
<dbReference type="STRING" id="63737.Npun_R1659"/>
<accession>B2J1H0</accession>
<sequence>MGSKIMTENNTTNPWLIAAIAISEELKKQPPEVQAESRRMSKKTYPQTWKAIREKEEEQEQE</sequence>
<dbReference type="HOGENOM" id="CLU_2899682_0_0_3"/>
<proteinExistence type="predicted"/>
<dbReference type="AlphaFoldDB" id="B2J1H0"/>
<keyword evidence="3" id="KW-1185">Reference proteome</keyword>
<organism evidence="2 3">
    <name type="scientific">Nostoc punctiforme (strain ATCC 29133 / PCC 73102)</name>
    <dbReference type="NCBI Taxonomy" id="63737"/>
    <lineage>
        <taxon>Bacteria</taxon>
        <taxon>Bacillati</taxon>
        <taxon>Cyanobacteriota</taxon>
        <taxon>Cyanophyceae</taxon>
        <taxon>Nostocales</taxon>
        <taxon>Nostocaceae</taxon>
        <taxon>Nostoc</taxon>
    </lineage>
</organism>
<protein>
    <submittedName>
        <fullName evidence="2">Uncharacterized protein</fullName>
    </submittedName>
</protein>
<feature type="compositionally biased region" description="Basic and acidic residues" evidence="1">
    <location>
        <begin position="28"/>
        <end position="39"/>
    </location>
</feature>
<evidence type="ECO:0000313" key="3">
    <source>
        <dbReference type="Proteomes" id="UP000001191"/>
    </source>
</evidence>
<dbReference type="EMBL" id="CP001037">
    <property type="protein sequence ID" value="ACC80331.1"/>
    <property type="molecule type" value="Genomic_DNA"/>
</dbReference>
<feature type="region of interest" description="Disordered" evidence="1">
    <location>
        <begin position="28"/>
        <end position="62"/>
    </location>
</feature>
<dbReference type="EnsemblBacteria" id="ACC80331">
    <property type="protein sequence ID" value="ACC80331"/>
    <property type="gene ID" value="Npun_R1659"/>
</dbReference>
<reference evidence="3" key="1">
    <citation type="submission" date="2008-04" db="EMBL/GenBank/DDBJ databases">
        <title>Complete sequence of chromosome of Nostoc punctiforme ATCC 29133.</title>
        <authorList>
            <consortium name="US DOE Joint Genome Institute"/>
            <person name="Copeland A."/>
            <person name="Lucas S."/>
            <person name="Lapidus A."/>
            <person name="Glavina del Rio T."/>
            <person name="Dalin E."/>
            <person name="Tice H."/>
            <person name="Pitluck S."/>
            <person name="Chain P."/>
            <person name="Malfatti S."/>
            <person name="Shin M."/>
            <person name="Vergez L."/>
            <person name="Schmutz J."/>
            <person name="Larimer F."/>
            <person name="Land M."/>
            <person name="Hauser L."/>
            <person name="Kyrpides N."/>
            <person name="Kim E."/>
            <person name="Meeks J.C."/>
            <person name="Elhai J."/>
            <person name="Campbell E.L."/>
            <person name="Thiel T."/>
            <person name="Longmire J."/>
            <person name="Potts M."/>
            <person name="Atlas R."/>
        </authorList>
    </citation>
    <scope>NUCLEOTIDE SEQUENCE [LARGE SCALE GENOMIC DNA]</scope>
    <source>
        <strain evidence="3">ATCC 29133 / PCC 73102</strain>
    </source>
</reference>
<reference evidence="2 3" key="2">
    <citation type="journal article" date="2013" name="Plant Physiol.">
        <title>A Nostoc punctiforme Sugar Transporter Necessary to Establish a Cyanobacterium-Plant Symbiosis.</title>
        <authorList>
            <person name="Ekman M."/>
            <person name="Picossi S."/>
            <person name="Campbell E.L."/>
            <person name="Meeks J.C."/>
            <person name="Flores E."/>
        </authorList>
    </citation>
    <scope>NUCLEOTIDE SEQUENCE [LARGE SCALE GENOMIC DNA]</scope>
    <source>
        <strain evidence="3">ATCC 29133 / PCC 73102</strain>
    </source>
</reference>
<dbReference type="KEGG" id="npu:Npun_R1659"/>
<evidence type="ECO:0000313" key="2">
    <source>
        <dbReference type="EMBL" id="ACC80331.1"/>
    </source>
</evidence>